<feature type="region of interest" description="Disordered" evidence="1">
    <location>
        <begin position="235"/>
        <end position="292"/>
    </location>
</feature>
<proteinExistence type="predicted"/>
<name>A0A098Y7L3_9ACTN</name>
<dbReference type="STRING" id="1522368.IN07_10365"/>
<comment type="caution">
    <text evidence="2">The sequence shown here is derived from an EMBL/GenBank/DDBJ whole genome shotgun (WGS) entry which is preliminary data.</text>
</comment>
<gene>
    <name evidence="2" type="ORF">IN07_10365</name>
</gene>
<dbReference type="Proteomes" id="UP000029713">
    <property type="component" value="Unassembled WGS sequence"/>
</dbReference>
<evidence type="ECO:0000313" key="2">
    <source>
        <dbReference type="EMBL" id="KGH46833.1"/>
    </source>
</evidence>
<dbReference type="RefSeq" id="WP_036335539.1">
    <property type="nucleotide sequence ID" value="NZ_JPMX01000040.1"/>
</dbReference>
<feature type="compositionally biased region" description="Low complexity" evidence="1">
    <location>
        <begin position="249"/>
        <end position="261"/>
    </location>
</feature>
<dbReference type="AlphaFoldDB" id="A0A098Y7L3"/>
<sequence length="352" mass="38476">MTVTRTCSSCGYTAAYASAPLADAHHPRHSCDKHRQTVERAARRAGRARMRVRRECAHAGRPHVHGTRAAYVKDRCRCTACTAANTTASRLANRERSYGRWQPYVDARPVQEHIAALRAAGIGVERIAHLADMALSHVRELADPGFNSETGARRVRPTTAARILSIDIDDANRASHSRVHATGTRRRLQALIATGWAPELLAAQLGRRPNSLERSMVSPSVTARTAQDVAKLYERLENTPPPRATGEQRAAASAARAHAAAQGWQPPLAWDDIDTDPAPQPTVSTPPSDDVDQIAVERALTGDGIRYDDLTLAEQHEVIHRLTARGRSIRDIAAQLATTKRTVSRRRSTVGP</sequence>
<dbReference type="EMBL" id="JPMX01000040">
    <property type="protein sequence ID" value="KGH46833.1"/>
    <property type="molecule type" value="Genomic_DNA"/>
</dbReference>
<evidence type="ECO:0000313" key="3">
    <source>
        <dbReference type="Proteomes" id="UP000029713"/>
    </source>
</evidence>
<dbReference type="OrthoDB" id="4551696at2"/>
<organism evidence="2 3">
    <name type="scientific">Modestobacter caceresii</name>
    <dbReference type="NCBI Taxonomy" id="1522368"/>
    <lineage>
        <taxon>Bacteria</taxon>
        <taxon>Bacillati</taxon>
        <taxon>Actinomycetota</taxon>
        <taxon>Actinomycetes</taxon>
        <taxon>Geodermatophilales</taxon>
        <taxon>Geodermatophilaceae</taxon>
        <taxon>Modestobacter</taxon>
    </lineage>
</organism>
<accession>A0A098Y7L3</accession>
<keyword evidence="3" id="KW-1185">Reference proteome</keyword>
<evidence type="ECO:0000256" key="1">
    <source>
        <dbReference type="SAM" id="MobiDB-lite"/>
    </source>
</evidence>
<reference evidence="2 3" key="1">
    <citation type="submission" date="2014-07" db="EMBL/GenBank/DDBJ databases">
        <title>Biosystematic studies on Modestobacter strains isolated from extreme hyper-arid desert soil and from historic building.</title>
        <authorList>
            <person name="Bukarasam K."/>
            <person name="Bull A."/>
            <person name="Girard G."/>
            <person name="van Wezel G."/>
            <person name="Goodfellow M."/>
        </authorList>
    </citation>
    <scope>NUCLEOTIDE SEQUENCE [LARGE SCALE GENOMIC DNA]</scope>
    <source>
        <strain evidence="2 3">KNN45-2b</strain>
    </source>
</reference>
<evidence type="ECO:0008006" key="4">
    <source>
        <dbReference type="Google" id="ProtNLM"/>
    </source>
</evidence>
<protein>
    <recommendedName>
        <fullName evidence="4">Helix-turn-helix domain containing protein</fullName>
    </recommendedName>
</protein>